<name>A0A4Q2U9N6_9HYPH</name>
<sequence length="106" mass="11977">MPILQRLTDGELKALAENLLAPEMADLGFRGVEVEHRDIFEDGPSLYIGLKVGGDVPAPFDPDRLHLLRRAVYDAMLDEGDERFPHMMLKREGDEQPEPDRIPVDP</sequence>
<reference evidence="1 2" key="1">
    <citation type="submission" date="2018-12" db="EMBL/GenBank/DDBJ databases">
        <authorList>
            <person name="Grouzdev D.S."/>
            <person name="Krutkina M.S."/>
        </authorList>
    </citation>
    <scope>NUCLEOTIDE SEQUENCE [LARGE SCALE GENOMIC DNA]</scope>
    <source>
        <strain evidence="1 2">RmlP026</strain>
    </source>
</reference>
<gene>
    <name evidence="1" type="ORF">D3273_04825</name>
</gene>
<evidence type="ECO:0000313" key="2">
    <source>
        <dbReference type="Proteomes" id="UP000290759"/>
    </source>
</evidence>
<protein>
    <submittedName>
        <fullName evidence="1">Uncharacterized protein</fullName>
    </submittedName>
</protein>
<evidence type="ECO:0000313" key="1">
    <source>
        <dbReference type="EMBL" id="RYC33192.1"/>
    </source>
</evidence>
<keyword evidence="2" id="KW-1185">Reference proteome</keyword>
<reference evidence="1 2" key="2">
    <citation type="submission" date="2019-02" db="EMBL/GenBank/DDBJ databases">
        <title>'Lichenibacterium ramalinii' gen. nov. sp. nov., 'Lichenibacterium minor' gen. nov. sp. nov.</title>
        <authorList>
            <person name="Pankratov T."/>
        </authorList>
    </citation>
    <scope>NUCLEOTIDE SEQUENCE [LARGE SCALE GENOMIC DNA]</scope>
    <source>
        <strain evidence="1 2">RmlP026</strain>
    </source>
</reference>
<comment type="caution">
    <text evidence="1">The sequence shown here is derived from an EMBL/GenBank/DDBJ whole genome shotgun (WGS) entry which is preliminary data.</text>
</comment>
<accession>A0A4Q2U9N6</accession>
<dbReference type="Proteomes" id="UP000290759">
    <property type="component" value="Unassembled WGS sequence"/>
</dbReference>
<organism evidence="1 2">
    <name type="scientific">Lichenibacterium minor</name>
    <dbReference type="NCBI Taxonomy" id="2316528"/>
    <lineage>
        <taxon>Bacteria</taxon>
        <taxon>Pseudomonadati</taxon>
        <taxon>Pseudomonadota</taxon>
        <taxon>Alphaproteobacteria</taxon>
        <taxon>Hyphomicrobiales</taxon>
        <taxon>Lichenihabitantaceae</taxon>
        <taxon>Lichenibacterium</taxon>
    </lineage>
</organism>
<dbReference type="EMBL" id="QYBB01000003">
    <property type="protein sequence ID" value="RYC33192.1"/>
    <property type="molecule type" value="Genomic_DNA"/>
</dbReference>
<dbReference type="RefSeq" id="WP_129224042.1">
    <property type="nucleotide sequence ID" value="NZ_QYBB01000003.1"/>
</dbReference>
<dbReference type="AlphaFoldDB" id="A0A4Q2U9N6"/>
<dbReference type="OrthoDB" id="9806895at2"/>
<proteinExistence type="predicted"/>